<evidence type="ECO:0000313" key="8">
    <source>
        <dbReference type="Proteomes" id="UP000766629"/>
    </source>
</evidence>
<reference evidence="7 8" key="1">
    <citation type="submission" date="2021-06" db="EMBL/GenBank/DDBJ databases">
        <title>50 bacteria genomes isolated from Dapeng, Shenzhen, China.</title>
        <authorList>
            <person name="Zheng W."/>
            <person name="Yu S."/>
            <person name="Huang Y."/>
        </authorList>
    </citation>
    <scope>NUCLEOTIDE SEQUENCE [LARGE SCALE GENOMIC DNA]</scope>
    <source>
        <strain evidence="7 8">DP1N14-2</strain>
    </source>
</reference>
<dbReference type="PROSITE" id="PS51891">
    <property type="entry name" value="CENP_V_GFA"/>
    <property type="match status" value="1"/>
</dbReference>
<feature type="domain" description="CENP-V/GFA" evidence="6">
    <location>
        <begin position="3"/>
        <end position="117"/>
    </location>
</feature>
<dbReference type="SUPFAM" id="SSF51316">
    <property type="entry name" value="Mss4-like"/>
    <property type="match status" value="1"/>
</dbReference>
<keyword evidence="8" id="KW-1185">Reference proteome</keyword>
<feature type="compositionally biased region" description="Polar residues" evidence="5">
    <location>
        <begin position="112"/>
        <end position="121"/>
    </location>
</feature>
<evidence type="ECO:0000259" key="6">
    <source>
        <dbReference type="PROSITE" id="PS51891"/>
    </source>
</evidence>
<evidence type="ECO:0000256" key="4">
    <source>
        <dbReference type="ARBA" id="ARBA00023239"/>
    </source>
</evidence>
<comment type="similarity">
    <text evidence="1">Belongs to the Gfa family.</text>
</comment>
<dbReference type="EMBL" id="JAHVJA010000014">
    <property type="protein sequence ID" value="MBY6141848.1"/>
    <property type="molecule type" value="Genomic_DNA"/>
</dbReference>
<dbReference type="Proteomes" id="UP000766629">
    <property type="component" value="Unassembled WGS sequence"/>
</dbReference>
<evidence type="ECO:0000313" key="7">
    <source>
        <dbReference type="EMBL" id="MBY6141848.1"/>
    </source>
</evidence>
<keyword evidence="2" id="KW-0479">Metal-binding</keyword>
<dbReference type="InterPro" id="IPR006913">
    <property type="entry name" value="CENP-V/GFA"/>
</dbReference>
<evidence type="ECO:0000256" key="1">
    <source>
        <dbReference type="ARBA" id="ARBA00005495"/>
    </source>
</evidence>
<dbReference type="InterPro" id="IPR011057">
    <property type="entry name" value="Mss4-like_sf"/>
</dbReference>
<dbReference type="PANTHER" id="PTHR33337:SF40">
    <property type="entry name" value="CENP-V_GFA DOMAIN-CONTAINING PROTEIN-RELATED"/>
    <property type="match status" value="1"/>
</dbReference>
<dbReference type="Pfam" id="PF04828">
    <property type="entry name" value="GFA"/>
    <property type="match status" value="1"/>
</dbReference>
<dbReference type="Gene3D" id="3.90.1590.10">
    <property type="entry name" value="glutathione-dependent formaldehyde- activating enzyme (gfa)"/>
    <property type="match status" value="1"/>
</dbReference>
<evidence type="ECO:0000256" key="5">
    <source>
        <dbReference type="SAM" id="MobiDB-lite"/>
    </source>
</evidence>
<gene>
    <name evidence="7" type="ORF">KUV26_20625</name>
</gene>
<feature type="region of interest" description="Disordered" evidence="5">
    <location>
        <begin position="109"/>
        <end position="131"/>
    </location>
</feature>
<accession>A0ABS7NKY3</accession>
<name>A0ABS7NKY3_9RHOB</name>
<dbReference type="RefSeq" id="WP_222509796.1">
    <property type="nucleotide sequence ID" value="NZ_JAHVJA010000014.1"/>
</dbReference>
<organism evidence="7 8">
    <name type="scientific">Leisingera daeponensis</name>
    <dbReference type="NCBI Taxonomy" id="405746"/>
    <lineage>
        <taxon>Bacteria</taxon>
        <taxon>Pseudomonadati</taxon>
        <taxon>Pseudomonadota</taxon>
        <taxon>Alphaproteobacteria</taxon>
        <taxon>Rhodobacterales</taxon>
        <taxon>Roseobacteraceae</taxon>
        <taxon>Leisingera</taxon>
    </lineage>
</organism>
<protein>
    <submittedName>
        <fullName evidence="7">GFA family protein</fullName>
    </submittedName>
</protein>
<evidence type="ECO:0000256" key="3">
    <source>
        <dbReference type="ARBA" id="ARBA00022833"/>
    </source>
</evidence>
<keyword evidence="3" id="KW-0862">Zinc</keyword>
<comment type="caution">
    <text evidence="7">The sequence shown here is derived from an EMBL/GenBank/DDBJ whole genome shotgun (WGS) entry which is preliminary data.</text>
</comment>
<dbReference type="PANTHER" id="PTHR33337">
    <property type="entry name" value="GFA DOMAIN-CONTAINING PROTEIN"/>
    <property type="match status" value="1"/>
</dbReference>
<proteinExistence type="inferred from homology"/>
<sequence>MPIQGSCACGAVRFAIEGAPSAVGTCHCSRCRKLGSSTIVFVARKQFSLLSGAQQIETIAPRAPYTYTRSFCRCCGTALGEPLSPDASFPINAHCLDDDPGIPHSFHEFTENRPSWDTQPEASGAIPETIR</sequence>
<evidence type="ECO:0000256" key="2">
    <source>
        <dbReference type="ARBA" id="ARBA00022723"/>
    </source>
</evidence>
<keyword evidence="4" id="KW-0456">Lyase</keyword>